<dbReference type="Pfam" id="PF01255">
    <property type="entry name" value="Prenyltransf"/>
    <property type="match status" value="1"/>
</dbReference>
<reference evidence="3" key="2">
    <citation type="journal article" date="2021" name="PeerJ">
        <title>Extensive microbial diversity within the chicken gut microbiome revealed by metagenomics and culture.</title>
        <authorList>
            <person name="Gilroy R."/>
            <person name="Ravi A."/>
            <person name="Getino M."/>
            <person name="Pursley I."/>
            <person name="Horton D.L."/>
            <person name="Alikhan N.F."/>
            <person name="Baker D."/>
            <person name="Gharbi K."/>
            <person name="Hall N."/>
            <person name="Watson M."/>
            <person name="Adriaenssens E.M."/>
            <person name="Foster-Nyarko E."/>
            <person name="Jarju S."/>
            <person name="Secka A."/>
            <person name="Antonio M."/>
            <person name="Oren A."/>
            <person name="Chaudhuri R.R."/>
            <person name="La Ragione R."/>
            <person name="Hildebrand F."/>
            <person name="Pallen M.J."/>
        </authorList>
    </citation>
    <scope>NUCLEOTIDE SEQUENCE</scope>
    <source>
        <strain evidence="3">10532</strain>
    </source>
</reference>
<dbReference type="HAMAP" id="MF_01139">
    <property type="entry name" value="ISPT"/>
    <property type="match status" value="1"/>
</dbReference>
<comment type="caution">
    <text evidence="3">The sequence shown here is derived from an EMBL/GenBank/DDBJ whole genome shotgun (WGS) entry which is preliminary data.</text>
</comment>
<feature type="binding site" evidence="2">
    <location>
        <position position="33"/>
    </location>
    <ligand>
        <name>substrate</name>
    </ligand>
</feature>
<feature type="binding site" evidence="2">
    <location>
        <position position="197"/>
    </location>
    <ligand>
        <name>Mg(2+)</name>
        <dbReference type="ChEBI" id="CHEBI:18420"/>
    </ligand>
</feature>
<feature type="binding site" evidence="2">
    <location>
        <position position="21"/>
    </location>
    <ligand>
        <name>substrate</name>
    </ligand>
</feature>
<feature type="binding site" evidence="2">
    <location>
        <position position="29"/>
    </location>
    <ligand>
        <name>substrate</name>
    </ligand>
</feature>
<dbReference type="PROSITE" id="PS01066">
    <property type="entry name" value="UPP_SYNTHASE"/>
    <property type="match status" value="1"/>
</dbReference>
<dbReference type="PANTHER" id="PTHR10291">
    <property type="entry name" value="DEHYDRODOLICHYL DIPHOSPHATE SYNTHASE FAMILY MEMBER"/>
    <property type="match status" value="1"/>
</dbReference>
<keyword evidence="2" id="KW-0460">Magnesium</keyword>
<feature type="active site" description="Proton acceptor" evidence="2">
    <location>
        <position position="64"/>
    </location>
</feature>
<reference evidence="3" key="1">
    <citation type="submission" date="2020-10" db="EMBL/GenBank/DDBJ databases">
        <authorList>
            <person name="Gilroy R."/>
        </authorList>
    </citation>
    <scope>NUCLEOTIDE SEQUENCE</scope>
    <source>
        <strain evidence="3">10532</strain>
    </source>
</reference>
<proteinExistence type="inferred from homology"/>
<dbReference type="GO" id="GO:0016094">
    <property type="term" value="P:polyprenol biosynthetic process"/>
    <property type="evidence" value="ECO:0007669"/>
    <property type="project" value="TreeGrafter"/>
</dbReference>
<feature type="binding site" evidence="2">
    <location>
        <position position="178"/>
    </location>
    <ligand>
        <name>substrate</name>
    </ligand>
</feature>
<evidence type="ECO:0000313" key="3">
    <source>
        <dbReference type="EMBL" id="MBO8458590.1"/>
    </source>
</evidence>
<dbReference type="InterPro" id="IPR018520">
    <property type="entry name" value="UPP_synth-like_CS"/>
</dbReference>
<feature type="binding site" evidence="2">
    <location>
        <begin position="184"/>
        <end position="186"/>
    </location>
    <ligand>
        <name>substrate</name>
    </ligand>
</feature>
<dbReference type="InterPro" id="IPR001441">
    <property type="entry name" value="UPP_synth-like"/>
</dbReference>
<dbReference type="EC" id="2.5.1.-" evidence="2"/>
<comment type="cofactor">
    <cofactor evidence="2">
        <name>Mg(2+)</name>
        <dbReference type="ChEBI" id="CHEBI:18420"/>
    </cofactor>
    <text evidence="2">Binds 2 magnesium ions per subunit.</text>
</comment>
<dbReference type="GO" id="GO:0045547">
    <property type="term" value="F:ditrans,polycis-polyprenyl diphosphate synthase [(2E,6E)-farnesyl diphosphate specific] activity"/>
    <property type="evidence" value="ECO:0007669"/>
    <property type="project" value="TreeGrafter"/>
</dbReference>
<keyword evidence="1 2" id="KW-0808">Transferase</keyword>
<feature type="binding site" evidence="2">
    <location>
        <begin position="61"/>
        <end position="63"/>
    </location>
    <ligand>
        <name>substrate</name>
    </ligand>
</feature>
<feature type="binding site" evidence="2">
    <location>
        <position position="16"/>
    </location>
    <ligand>
        <name>Mg(2+)</name>
        <dbReference type="ChEBI" id="CHEBI:18420"/>
    </ligand>
</feature>
<comment type="subunit">
    <text evidence="2">Homodimer.</text>
</comment>
<feature type="active site" evidence="2">
    <location>
        <position position="16"/>
    </location>
</feature>
<comment type="similarity">
    <text evidence="2">Belongs to the UPP synthase family.</text>
</comment>
<dbReference type="AlphaFoldDB" id="A0A9D9HRE9"/>
<gene>
    <name evidence="3" type="primary">uppS</name>
    <name evidence="3" type="ORF">IAA81_10285</name>
</gene>
<dbReference type="SUPFAM" id="SSF64005">
    <property type="entry name" value="Undecaprenyl diphosphate synthase"/>
    <property type="match status" value="1"/>
</dbReference>
<dbReference type="GO" id="GO:0000287">
    <property type="term" value="F:magnesium ion binding"/>
    <property type="evidence" value="ECO:0007669"/>
    <property type="project" value="UniProtKB-UniRule"/>
</dbReference>
<evidence type="ECO:0000256" key="1">
    <source>
        <dbReference type="ARBA" id="ARBA00022679"/>
    </source>
</evidence>
<evidence type="ECO:0000256" key="2">
    <source>
        <dbReference type="HAMAP-Rule" id="MF_01139"/>
    </source>
</evidence>
<feature type="binding site" evidence="2">
    <location>
        <position position="67"/>
    </location>
    <ligand>
        <name>substrate</name>
    </ligand>
</feature>
<dbReference type="NCBIfam" id="TIGR00055">
    <property type="entry name" value="uppS"/>
    <property type="match status" value="1"/>
</dbReference>
<name>A0A9D9HRE9_9SPIR</name>
<dbReference type="EMBL" id="JADIMM010000117">
    <property type="protein sequence ID" value="MBO8458590.1"/>
    <property type="molecule type" value="Genomic_DNA"/>
</dbReference>
<dbReference type="Gene3D" id="3.40.1180.10">
    <property type="entry name" value="Decaprenyl diphosphate synthase-like"/>
    <property type="match status" value="1"/>
</dbReference>
<sequence>MADVLRGPKHIGIIMDGNGRWAVKQGKSRTAGHKEGLEAAKRIIKAARSAGISFVTLYTFSTENWKRTKEEVGFLMGLIKNHLRNEYDFYKENGIKVLHTGDLKMLPGDVREEIRLAEQDTESFSGMTVILALNYGGRDEIIRAIKKIPSDVIDNLTEEKFSSYLDNNSIPFPDLIIRTGGERRISNFLLWQSAYSELFFSDKLWPDWQAEDLYEAIRDFNGRERRYGGVTE</sequence>
<organism evidence="3 4">
    <name type="scientific">Candidatus Gallitreponema excrementavium</name>
    <dbReference type="NCBI Taxonomy" id="2840840"/>
    <lineage>
        <taxon>Bacteria</taxon>
        <taxon>Pseudomonadati</taxon>
        <taxon>Spirochaetota</taxon>
        <taxon>Spirochaetia</taxon>
        <taxon>Spirochaetales</taxon>
        <taxon>Candidatus Gallitreponema</taxon>
    </lineage>
</organism>
<dbReference type="Proteomes" id="UP000823638">
    <property type="component" value="Unassembled WGS sequence"/>
</dbReference>
<dbReference type="PANTHER" id="PTHR10291:SF0">
    <property type="entry name" value="DEHYDRODOLICHYL DIPHOSPHATE SYNTHASE 2"/>
    <property type="match status" value="1"/>
</dbReference>
<dbReference type="FunFam" id="3.40.1180.10:FF:000001">
    <property type="entry name" value="(2E,6E)-farnesyl-diphosphate-specific ditrans,polycis-undecaprenyl-diphosphate synthase"/>
    <property type="match status" value="1"/>
</dbReference>
<keyword evidence="2" id="KW-0479">Metal-binding</keyword>
<feature type="binding site" evidence="2">
    <location>
        <begin position="17"/>
        <end position="20"/>
    </location>
    <ligand>
        <name>substrate</name>
    </ligand>
</feature>
<comment type="function">
    <text evidence="2">Catalyzes the condensation of isopentenyl diphosphate (IPP) with allylic pyrophosphates generating different type of terpenoids.</text>
</comment>
<dbReference type="CDD" id="cd00475">
    <property type="entry name" value="Cis_IPPS"/>
    <property type="match status" value="1"/>
</dbReference>
<evidence type="ECO:0000313" key="4">
    <source>
        <dbReference type="Proteomes" id="UP000823638"/>
    </source>
</evidence>
<accession>A0A9D9HRE9</accession>
<dbReference type="InterPro" id="IPR036424">
    <property type="entry name" value="UPP_synth-like_sf"/>
</dbReference>
<feature type="binding site" evidence="2">
    <location>
        <position position="65"/>
    </location>
    <ligand>
        <name>substrate</name>
    </ligand>
</feature>
<protein>
    <recommendedName>
        <fullName evidence="2">Isoprenyl transferase</fullName>
        <ecNumber evidence="2">2.5.1.-</ecNumber>
    </recommendedName>
</protein>